<comment type="caution">
    <text evidence="5">The sequence shown here is derived from an EMBL/GenBank/DDBJ whole genome shotgun (WGS) entry which is preliminary data.</text>
</comment>
<protein>
    <submittedName>
        <fullName evidence="5">Glycerate kinase</fullName>
    </submittedName>
</protein>
<dbReference type="InterPro" id="IPR004381">
    <property type="entry name" value="Glycerate_kinase"/>
</dbReference>
<gene>
    <name evidence="5" type="ORF">HF526_01280</name>
</gene>
<keyword evidence="3 4" id="KW-0418">Kinase</keyword>
<keyword evidence="6" id="KW-1185">Reference proteome</keyword>
<dbReference type="NCBIfam" id="TIGR00045">
    <property type="entry name" value="glycerate kinase"/>
    <property type="match status" value="1"/>
</dbReference>
<sequence>MRVVVAPDSFGGTLSATAAAAAIADGWRRAAPDDDLRLLPLADGGTGFVDVLHTALGGTRHERTVTGPFSAPVAAEWLQVGGTAYLESAAACGLHLVPQELRTPDTAGRVTSRGVGELIAAARDAGATEIVVGLGGSATTDGGAGMLAALGAEPVDATGAPVPDGGAVLARCARLDGRPKLNGVRLVAAADVDNPLLGRHGAAAVFGPQKGADDAAVAVLDAALAVFADVLATALGGSEGRDVRDEPGAGAAGGLGAALLACGARRVSGAGLVRDLVGLDAALDGVAASSGLAVTGEGSFDWQSLRGKLITAVARAAADRGVPCLVLAGQVSVGRREAASVGVDAAYSVSDEVGGVEASMADPAGTLAALAERVAARWSR</sequence>
<name>A0ABX1S330_9PSEU</name>
<dbReference type="InterPro" id="IPR036129">
    <property type="entry name" value="Glycerate_kinase_sf"/>
</dbReference>
<keyword evidence="2 4" id="KW-0808">Transferase</keyword>
<comment type="similarity">
    <text evidence="1 4">Belongs to the glycerate kinase type-1 family.</text>
</comment>
<dbReference type="GO" id="GO:0016301">
    <property type="term" value="F:kinase activity"/>
    <property type="evidence" value="ECO:0007669"/>
    <property type="project" value="UniProtKB-KW"/>
</dbReference>
<dbReference type="Proteomes" id="UP000820669">
    <property type="component" value="Unassembled WGS sequence"/>
</dbReference>
<dbReference type="PIRSF" id="PIRSF006078">
    <property type="entry name" value="GlxK"/>
    <property type="match status" value="1"/>
</dbReference>
<proteinExistence type="inferred from homology"/>
<evidence type="ECO:0000313" key="6">
    <source>
        <dbReference type="Proteomes" id="UP000820669"/>
    </source>
</evidence>
<dbReference type="InterPro" id="IPR018197">
    <property type="entry name" value="Glycerate_kinase_RE-like"/>
</dbReference>
<evidence type="ECO:0000313" key="5">
    <source>
        <dbReference type="EMBL" id="NMH95963.1"/>
    </source>
</evidence>
<dbReference type="SUPFAM" id="SSF110738">
    <property type="entry name" value="Glycerate kinase I"/>
    <property type="match status" value="1"/>
</dbReference>
<evidence type="ECO:0000256" key="4">
    <source>
        <dbReference type="PIRNR" id="PIRNR006078"/>
    </source>
</evidence>
<dbReference type="Gene3D" id="3.40.50.10350">
    <property type="entry name" value="Glycerate kinase, domain 1"/>
    <property type="match status" value="1"/>
</dbReference>
<dbReference type="EMBL" id="JAAXLA010000002">
    <property type="protein sequence ID" value="NMH95963.1"/>
    <property type="molecule type" value="Genomic_DNA"/>
</dbReference>
<evidence type="ECO:0000256" key="1">
    <source>
        <dbReference type="ARBA" id="ARBA00006284"/>
    </source>
</evidence>
<evidence type="ECO:0000256" key="2">
    <source>
        <dbReference type="ARBA" id="ARBA00022679"/>
    </source>
</evidence>
<dbReference type="PANTHER" id="PTHR21599">
    <property type="entry name" value="GLYCERATE KINASE"/>
    <property type="match status" value="1"/>
</dbReference>
<organism evidence="5 6">
    <name type="scientific">Pseudonocardia acidicola</name>
    <dbReference type="NCBI Taxonomy" id="2724939"/>
    <lineage>
        <taxon>Bacteria</taxon>
        <taxon>Bacillati</taxon>
        <taxon>Actinomycetota</taxon>
        <taxon>Actinomycetes</taxon>
        <taxon>Pseudonocardiales</taxon>
        <taxon>Pseudonocardiaceae</taxon>
        <taxon>Pseudonocardia</taxon>
    </lineage>
</organism>
<dbReference type="RefSeq" id="WP_169379341.1">
    <property type="nucleotide sequence ID" value="NZ_JAAXLA010000002.1"/>
</dbReference>
<reference evidence="5 6" key="1">
    <citation type="submission" date="2020-04" db="EMBL/GenBank/DDBJ databases">
        <authorList>
            <person name="Klaysubun C."/>
            <person name="Duangmal K."/>
            <person name="Lipun K."/>
        </authorList>
    </citation>
    <scope>NUCLEOTIDE SEQUENCE [LARGE SCALE GENOMIC DNA]</scope>
    <source>
        <strain evidence="5 6">K10HN5</strain>
    </source>
</reference>
<evidence type="ECO:0000256" key="3">
    <source>
        <dbReference type="ARBA" id="ARBA00022777"/>
    </source>
</evidence>
<dbReference type="Gene3D" id="3.90.1510.10">
    <property type="entry name" value="Glycerate kinase, domain 2"/>
    <property type="match status" value="1"/>
</dbReference>
<dbReference type="PANTHER" id="PTHR21599:SF0">
    <property type="entry name" value="GLYCERATE KINASE"/>
    <property type="match status" value="1"/>
</dbReference>
<dbReference type="Pfam" id="PF02595">
    <property type="entry name" value="Gly_kinase"/>
    <property type="match status" value="1"/>
</dbReference>
<dbReference type="InterPro" id="IPR018193">
    <property type="entry name" value="Glyc_kinase_flavodox-like_fold"/>
</dbReference>
<accession>A0ABX1S330</accession>